<evidence type="ECO:0000256" key="4">
    <source>
        <dbReference type="ARBA" id="ARBA00022630"/>
    </source>
</evidence>
<keyword evidence="8" id="KW-0503">Monooxygenase</keyword>
<organism evidence="12 13">
    <name type="scientific">Pandoraea communis</name>
    <dbReference type="NCBI Taxonomy" id="2508297"/>
    <lineage>
        <taxon>Bacteria</taxon>
        <taxon>Pseudomonadati</taxon>
        <taxon>Pseudomonadota</taxon>
        <taxon>Betaproteobacteria</taxon>
        <taxon>Burkholderiales</taxon>
        <taxon>Burkholderiaceae</taxon>
        <taxon>Pandoraea</taxon>
    </lineage>
</organism>
<evidence type="ECO:0000313" key="13">
    <source>
        <dbReference type="Proteomes" id="UP000383971"/>
    </source>
</evidence>
<dbReference type="GO" id="GO:0009636">
    <property type="term" value="P:response to toxic substance"/>
    <property type="evidence" value="ECO:0007669"/>
    <property type="project" value="UniProtKB-KW"/>
</dbReference>
<evidence type="ECO:0000256" key="10">
    <source>
        <dbReference type="ARBA" id="ARBA00049401"/>
    </source>
</evidence>
<evidence type="ECO:0000256" key="3">
    <source>
        <dbReference type="ARBA" id="ARBA00022575"/>
    </source>
</evidence>
<dbReference type="RefSeq" id="WP_150584882.1">
    <property type="nucleotide sequence ID" value="NZ_CABPSE010000006.1"/>
</dbReference>
<comment type="similarity">
    <text evidence="2">Belongs to the nitronate monooxygenase family. NMO class I subfamily.</text>
</comment>
<evidence type="ECO:0000256" key="8">
    <source>
        <dbReference type="ARBA" id="ARBA00023033"/>
    </source>
</evidence>
<evidence type="ECO:0000256" key="6">
    <source>
        <dbReference type="ARBA" id="ARBA00022741"/>
    </source>
</evidence>
<dbReference type="InterPro" id="IPR004136">
    <property type="entry name" value="NMO"/>
</dbReference>
<gene>
    <name evidence="12" type="ORF">PCO31111_02145</name>
</gene>
<dbReference type="Pfam" id="PF03060">
    <property type="entry name" value="NMO"/>
    <property type="match status" value="1"/>
</dbReference>
<reference evidence="12 13" key="1">
    <citation type="submission" date="2019-08" db="EMBL/GenBank/DDBJ databases">
        <authorList>
            <person name="Peeters C."/>
        </authorList>
    </citation>
    <scope>NUCLEOTIDE SEQUENCE [LARGE SCALE GENOMIC DNA]</scope>
    <source>
        <strain evidence="12 13">LMG 31111</strain>
    </source>
</reference>
<evidence type="ECO:0000256" key="9">
    <source>
        <dbReference type="ARBA" id="ARBA00031155"/>
    </source>
</evidence>
<keyword evidence="3" id="KW-0216">Detoxification</keyword>
<dbReference type="FunFam" id="3.20.20.70:FF:000154">
    <property type="entry name" value="Probable nitronate monooxygenase"/>
    <property type="match status" value="1"/>
</dbReference>
<keyword evidence="4" id="KW-0285">Flavoprotein</keyword>
<keyword evidence="7" id="KW-0560">Oxidoreductase</keyword>
<dbReference type="PANTHER" id="PTHR42747">
    <property type="entry name" value="NITRONATE MONOOXYGENASE-RELATED"/>
    <property type="match status" value="1"/>
</dbReference>
<dbReference type="EMBL" id="CABPSE010000006">
    <property type="protein sequence ID" value="VVE00914.1"/>
    <property type="molecule type" value="Genomic_DNA"/>
</dbReference>
<proteinExistence type="inferred from homology"/>
<dbReference type="CDD" id="cd04730">
    <property type="entry name" value="NPD_like"/>
    <property type="match status" value="1"/>
</dbReference>
<accession>A0A5E4UN00</accession>
<keyword evidence="12" id="KW-0223">Dioxygenase</keyword>
<dbReference type="SUPFAM" id="SSF51412">
    <property type="entry name" value="Inosine monophosphate dehydrogenase (IMPDH)"/>
    <property type="match status" value="1"/>
</dbReference>
<evidence type="ECO:0000256" key="2">
    <source>
        <dbReference type="ARBA" id="ARBA00009881"/>
    </source>
</evidence>
<protein>
    <recommendedName>
        <fullName evidence="11">Nitronate monooxygenase</fullName>
    </recommendedName>
    <alternativeName>
        <fullName evidence="9">Propionate 3-nitronate monooxygenase</fullName>
    </alternativeName>
</protein>
<keyword evidence="13" id="KW-1185">Reference proteome</keyword>
<evidence type="ECO:0000256" key="1">
    <source>
        <dbReference type="ARBA" id="ARBA00001917"/>
    </source>
</evidence>
<keyword evidence="5" id="KW-0288">FMN</keyword>
<comment type="catalytic activity">
    <reaction evidence="10">
        <text>3 propionate 3-nitronate + 3 O2 + H2O = 3 3-oxopropanoate + 2 nitrate + nitrite + H2O2 + 3 H(+)</text>
        <dbReference type="Rhea" id="RHEA:57332"/>
        <dbReference type="ChEBI" id="CHEBI:15377"/>
        <dbReference type="ChEBI" id="CHEBI:15378"/>
        <dbReference type="ChEBI" id="CHEBI:15379"/>
        <dbReference type="ChEBI" id="CHEBI:16240"/>
        <dbReference type="ChEBI" id="CHEBI:16301"/>
        <dbReference type="ChEBI" id="CHEBI:17632"/>
        <dbReference type="ChEBI" id="CHEBI:33190"/>
        <dbReference type="ChEBI" id="CHEBI:136067"/>
    </reaction>
</comment>
<dbReference type="GO" id="GO:0018580">
    <property type="term" value="F:nitronate monooxygenase activity"/>
    <property type="evidence" value="ECO:0007669"/>
    <property type="project" value="InterPro"/>
</dbReference>
<evidence type="ECO:0000256" key="11">
    <source>
        <dbReference type="ARBA" id="ARBA00067136"/>
    </source>
</evidence>
<evidence type="ECO:0000313" key="12">
    <source>
        <dbReference type="EMBL" id="VVE00914.1"/>
    </source>
</evidence>
<dbReference type="Proteomes" id="UP000383971">
    <property type="component" value="Unassembled WGS sequence"/>
</dbReference>
<keyword evidence="6" id="KW-0547">Nucleotide-binding</keyword>
<dbReference type="AlphaFoldDB" id="A0A5E4UN00"/>
<sequence>MPSSTASRLRNRALIERLGLLTPIVQAPMAGTSTPALAAAVSNAGGLGSIGVAAMNAEAARKSIHDTCALTRKPFNVNVFCHAPARLDATRDAAWLAYLAPEFARFDAKPPPTLSEIYTSFVAEDAMFAMLLEERPAVVSFHFGLPSQEKIDALHAAGITLFASATNLAEARAIEAAGVDAIVAQGYEAGGHRGRFEDLGDHVPTDDEQLGTLALVRLIVTHTSVPVVAAGGIMDGAGIAAVLALGAQAAQLGTAFVACPESSADAAYRERLTGANPPRTALIRAISGRPARGFVNRLYALEQTAGRPDLPAYPVTYDAGKAINAAAKAKGNNEYAAQWAGQAAPLARAMPAAELVGVLRAELHETFDALRDLAATF</sequence>
<dbReference type="GO" id="GO:0051213">
    <property type="term" value="F:dioxygenase activity"/>
    <property type="evidence" value="ECO:0007669"/>
    <property type="project" value="UniProtKB-KW"/>
</dbReference>
<evidence type="ECO:0000256" key="7">
    <source>
        <dbReference type="ARBA" id="ARBA00023002"/>
    </source>
</evidence>
<dbReference type="InterPro" id="IPR013785">
    <property type="entry name" value="Aldolase_TIM"/>
</dbReference>
<dbReference type="GO" id="GO:0000166">
    <property type="term" value="F:nucleotide binding"/>
    <property type="evidence" value="ECO:0007669"/>
    <property type="project" value="UniProtKB-KW"/>
</dbReference>
<comment type="cofactor">
    <cofactor evidence="1">
        <name>FMN</name>
        <dbReference type="ChEBI" id="CHEBI:58210"/>
    </cofactor>
</comment>
<evidence type="ECO:0000256" key="5">
    <source>
        <dbReference type="ARBA" id="ARBA00022643"/>
    </source>
</evidence>
<name>A0A5E4UN00_9BURK</name>
<dbReference type="PANTHER" id="PTHR42747:SF3">
    <property type="entry name" value="NITRONATE MONOOXYGENASE-RELATED"/>
    <property type="match status" value="1"/>
</dbReference>
<dbReference type="Gene3D" id="3.20.20.70">
    <property type="entry name" value="Aldolase class I"/>
    <property type="match status" value="1"/>
</dbReference>